<evidence type="ECO:0000256" key="10">
    <source>
        <dbReference type="ARBA" id="ARBA00022853"/>
    </source>
</evidence>
<comment type="subcellular location">
    <subcellularLocation>
        <location evidence="2">Cytoplasm</location>
    </subcellularLocation>
    <subcellularLocation>
        <location evidence="1">Nucleus</location>
    </subcellularLocation>
</comment>
<dbReference type="GO" id="GO:0006325">
    <property type="term" value="P:chromatin organization"/>
    <property type="evidence" value="ECO:0007669"/>
    <property type="project" value="UniProtKB-KW"/>
</dbReference>
<dbReference type="AlphaFoldDB" id="A0A913WZF3"/>
<evidence type="ECO:0000256" key="4">
    <source>
        <dbReference type="ARBA" id="ARBA00019437"/>
    </source>
</evidence>
<dbReference type="RefSeq" id="XP_020896474.1">
    <property type="nucleotide sequence ID" value="XM_021040815.2"/>
</dbReference>
<evidence type="ECO:0000256" key="14">
    <source>
        <dbReference type="ARBA" id="ARBA00030984"/>
    </source>
</evidence>
<keyword evidence="12" id="KW-0539">Nucleus</keyword>
<dbReference type="GeneID" id="110235356"/>
<dbReference type="GO" id="GO:0045739">
    <property type="term" value="P:positive regulation of DNA repair"/>
    <property type="evidence" value="ECO:0007669"/>
    <property type="project" value="InterPro"/>
</dbReference>
<comment type="similarity">
    <text evidence="3">Belongs to the BABAM1 family.</text>
</comment>
<dbReference type="PANTHER" id="PTHR15660">
    <property type="entry name" value="BRISC AND BRCA1-A COMPLEX MEMBER 1"/>
    <property type="match status" value="1"/>
</dbReference>
<keyword evidence="13" id="KW-0131">Cell cycle</keyword>
<dbReference type="GO" id="GO:0005737">
    <property type="term" value="C:cytoplasm"/>
    <property type="evidence" value="ECO:0007669"/>
    <property type="project" value="UniProtKB-SubCell"/>
</dbReference>
<dbReference type="GO" id="GO:0007095">
    <property type="term" value="P:mitotic G2 DNA damage checkpoint signaling"/>
    <property type="evidence" value="ECO:0007669"/>
    <property type="project" value="TreeGrafter"/>
</dbReference>
<evidence type="ECO:0000256" key="9">
    <source>
        <dbReference type="ARBA" id="ARBA00022786"/>
    </source>
</evidence>
<sequence length="305" mass="35097">MQEGANEGAKDGQKTQEETLIDISDTQTKQTEREKRSVRKTSKPQEMVDSISLSSDDSMPGINRRRVPRVNCPEKIILCVDLSPEMNEASFHSRTAPERTAYQFVRKASQMFVKNKAYLNPSHEYGIIVLEDEASWYQQFESNPDTVCTVLDHLTPNEQETKETFDMESLFQAIQGRIVLPELEDPHLPPPYVVRVILVYGRSLCSPVISSHGNQILRSLMQSPYFFFDVLYVHQLPSENNRCESIYDTFCELDEDEVGYMLEVSRSTTRLFDHMAALLAHPLQRPIQRDTYYMLTLKTDGQESQ</sequence>
<dbReference type="PANTHER" id="PTHR15660:SF1">
    <property type="entry name" value="BRISC AND BRCA1-A COMPLEX MEMBER 1"/>
    <property type="match status" value="1"/>
</dbReference>
<proteinExistence type="inferred from homology"/>
<evidence type="ECO:0000256" key="16">
    <source>
        <dbReference type="SAM" id="MobiDB-lite"/>
    </source>
</evidence>
<dbReference type="GO" id="GO:0051301">
    <property type="term" value="P:cell division"/>
    <property type="evidence" value="ECO:0007669"/>
    <property type="project" value="UniProtKB-KW"/>
</dbReference>
<dbReference type="GO" id="GO:0070552">
    <property type="term" value="C:BRISC complex"/>
    <property type="evidence" value="ECO:0007669"/>
    <property type="project" value="InterPro"/>
</dbReference>
<keyword evidence="5" id="KW-0963">Cytoplasm</keyword>
<feature type="compositionally biased region" description="Basic and acidic residues" evidence="16">
    <location>
        <begin position="8"/>
        <end position="17"/>
    </location>
</feature>
<dbReference type="GO" id="GO:0016604">
    <property type="term" value="C:nuclear body"/>
    <property type="evidence" value="ECO:0007669"/>
    <property type="project" value="TreeGrafter"/>
</dbReference>
<protein>
    <recommendedName>
        <fullName evidence="4">BRISC and BRCA1-A complex member 1</fullName>
    </recommendedName>
    <alternativeName>
        <fullName evidence="14">Mediator of RAP80 interactions and targeting subunit of 40 kDa</fullName>
    </alternativeName>
    <alternativeName>
        <fullName evidence="15">New component of the BRCA1-A complex</fullName>
    </alternativeName>
</protein>
<dbReference type="GO" id="GO:0070531">
    <property type="term" value="C:BRCA1-A complex"/>
    <property type="evidence" value="ECO:0007669"/>
    <property type="project" value="InterPro"/>
</dbReference>
<name>A0A913WZF3_EXADI</name>
<dbReference type="CDD" id="cd21502">
    <property type="entry name" value="vWA_BABAM1"/>
    <property type="match status" value="1"/>
</dbReference>
<keyword evidence="7" id="KW-0227">DNA damage</keyword>
<dbReference type="InterPro" id="IPR026126">
    <property type="entry name" value="BABAM1"/>
</dbReference>
<feature type="region of interest" description="Disordered" evidence="16">
    <location>
        <begin position="1"/>
        <end position="65"/>
    </location>
</feature>
<reference evidence="17" key="1">
    <citation type="submission" date="2022-11" db="UniProtKB">
        <authorList>
            <consortium name="EnsemblMetazoa"/>
        </authorList>
    </citation>
    <scope>IDENTIFICATION</scope>
</reference>
<dbReference type="OMA" id="RPQHQWP"/>
<evidence type="ECO:0000256" key="12">
    <source>
        <dbReference type="ARBA" id="ARBA00023242"/>
    </source>
</evidence>
<keyword evidence="6" id="KW-0132">Cell division</keyword>
<evidence type="ECO:0000256" key="1">
    <source>
        <dbReference type="ARBA" id="ARBA00004123"/>
    </source>
</evidence>
<keyword evidence="9" id="KW-0833">Ubl conjugation pathway</keyword>
<evidence type="ECO:0000256" key="7">
    <source>
        <dbReference type="ARBA" id="ARBA00022763"/>
    </source>
</evidence>
<keyword evidence="10" id="KW-0156">Chromatin regulator</keyword>
<evidence type="ECO:0000256" key="3">
    <source>
        <dbReference type="ARBA" id="ARBA00010809"/>
    </source>
</evidence>
<dbReference type="Proteomes" id="UP000887567">
    <property type="component" value="Unplaced"/>
</dbReference>
<evidence type="ECO:0000256" key="2">
    <source>
        <dbReference type="ARBA" id="ARBA00004496"/>
    </source>
</evidence>
<dbReference type="InterPro" id="IPR036465">
    <property type="entry name" value="vWFA_dom_sf"/>
</dbReference>
<evidence type="ECO:0000256" key="13">
    <source>
        <dbReference type="ARBA" id="ARBA00023306"/>
    </source>
</evidence>
<dbReference type="GO" id="GO:0006302">
    <property type="term" value="P:double-strand break repair"/>
    <property type="evidence" value="ECO:0007669"/>
    <property type="project" value="TreeGrafter"/>
</dbReference>
<evidence type="ECO:0000313" key="17">
    <source>
        <dbReference type="EnsemblMetazoa" id="XP_020896474.1"/>
    </source>
</evidence>
<keyword evidence="8" id="KW-0498">Mitosis</keyword>
<keyword evidence="18" id="KW-1185">Reference proteome</keyword>
<evidence type="ECO:0000256" key="6">
    <source>
        <dbReference type="ARBA" id="ARBA00022618"/>
    </source>
</evidence>
<evidence type="ECO:0000313" key="18">
    <source>
        <dbReference type="Proteomes" id="UP000887567"/>
    </source>
</evidence>
<evidence type="ECO:0000256" key="11">
    <source>
        <dbReference type="ARBA" id="ARBA00023204"/>
    </source>
</evidence>
<dbReference type="SUPFAM" id="SSF53300">
    <property type="entry name" value="vWA-like"/>
    <property type="match status" value="1"/>
</dbReference>
<keyword evidence="11" id="KW-0234">DNA repair</keyword>
<evidence type="ECO:0000256" key="5">
    <source>
        <dbReference type="ARBA" id="ARBA00022490"/>
    </source>
</evidence>
<evidence type="ECO:0000256" key="8">
    <source>
        <dbReference type="ARBA" id="ARBA00022776"/>
    </source>
</evidence>
<dbReference type="OrthoDB" id="547311at2759"/>
<dbReference type="Gene3D" id="3.40.50.410">
    <property type="entry name" value="von Willebrand factor, type A domain"/>
    <property type="match status" value="1"/>
</dbReference>
<organism evidence="17 18">
    <name type="scientific">Exaiptasia diaphana</name>
    <name type="common">Tropical sea anemone</name>
    <name type="synonym">Aiptasia pulchella</name>
    <dbReference type="NCBI Taxonomy" id="2652724"/>
    <lineage>
        <taxon>Eukaryota</taxon>
        <taxon>Metazoa</taxon>
        <taxon>Cnidaria</taxon>
        <taxon>Anthozoa</taxon>
        <taxon>Hexacorallia</taxon>
        <taxon>Actiniaria</taxon>
        <taxon>Aiptasiidae</taxon>
        <taxon>Exaiptasia</taxon>
    </lineage>
</organism>
<evidence type="ECO:0000256" key="15">
    <source>
        <dbReference type="ARBA" id="ARBA00031038"/>
    </source>
</evidence>
<accession>A0A913WZF3</accession>
<dbReference type="KEGG" id="epa:110235356"/>
<dbReference type="EnsemblMetazoa" id="XM_021040815.2">
    <property type="protein sequence ID" value="XP_020896474.1"/>
    <property type="gene ID" value="LOC110235356"/>
</dbReference>